<dbReference type="HOGENOM" id="CLU_3407033_0_0_1"/>
<name>K3XTX6_SETIT</name>
<organism evidence="1 2">
    <name type="scientific">Setaria italica</name>
    <name type="common">Foxtail millet</name>
    <name type="synonym">Panicum italicum</name>
    <dbReference type="NCBI Taxonomy" id="4555"/>
    <lineage>
        <taxon>Eukaryota</taxon>
        <taxon>Viridiplantae</taxon>
        <taxon>Streptophyta</taxon>
        <taxon>Embryophyta</taxon>
        <taxon>Tracheophyta</taxon>
        <taxon>Spermatophyta</taxon>
        <taxon>Magnoliopsida</taxon>
        <taxon>Liliopsida</taxon>
        <taxon>Poales</taxon>
        <taxon>Poaceae</taxon>
        <taxon>PACMAD clade</taxon>
        <taxon>Panicoideae</taxon>
        <taxon>Panicodae</taxon>
        <taxon>Paniceae</taxon>
        <taxon>Cenchrinae</taxon>
        <taxon>Setaria</taxon>
    </lineage>
</organism>
<dbReference type="EMBL" id="AGNK02002892">
    <property type="status" value="NOT_ANNOTATED_CDS"/>
    <property type="molecule type" value="Genomic_DNA"/>
</dbReference>
<evidence type="ECO:0000313" key="1">
    <source>
        <dbReference type="EnsemblPlants" id="KQL04639"/>
    </source>
</evidence>
<proteinExistence type="predicted"/>
<dbReference type="InParanoid" id="K3XTX6"/>
<keyword evidence="2" id="KW-1185">Reference proteome</keyword>
<dbReference type="Gramene" id="KQL04639">
    <property type="protein sequence ID" value="KQL04639"/>
    <property type="gene ID" value="SETIT_005383mg"/>
</dbReference>
<reference evidence="1" key="2">
    <citation type="submission" date="2018-08" db="UniProtKB">
        <authorList>
            <consortium name="EnsemblPlants"/>
        </authorList>
    </citation>
    <scope>IDENTIFICATION</scope>
    <source>
        <strain evidence="1">Yugu1</strain>
    </source>
</reference>
<dbReference type="Proteomes" id="UP000004995">
    <property type="component" value="Unassembled WGS sequence"/>
</dbReference>
<sequence length="30" mass="3475">MLLDPLSFKNTTSSKIRCTCENDRSIRCNQ</sequence>
<evidence type="ECO:0000313" key="2">
    <source>
        <dbReference type="Proteomes" id="UP000004995"/>
    </source>
</evidence>
<dbReference type="AlphaFoldDB" id="K3XTX6"/>
<dbReference type="EnsemblPlants" id="KQL04639">
    <property type="protein sequence ID" value="KQL04639"/>
    <property type="gene ID" value="SETIT_005383mg"/>
</dbReference>
<protein>
    <submittedName>
        <fullName evidence="1">Uncharacterized protein</fullName>
    </submittedName>
</protein>
<accession>K3XTX6</accession>
<reference evidence="2" key="1">
    <citation type="journal article" date="2012" name="Nat. Biotechnol.">
        <title>Reference genome sequence of the model plant Setaria.</title>
        <authorList>
            <person name="Bennetzen J.L."/>
            <person name="Schmutz J."/>
            <person name="Wang H."/>
            <person name="Percifield R."/>
            <person name="Hawkins J."/>
            <person name="Pontaroli A.C."/>
            <person name="Estep M."/>
            <person name="Feng L."/>
            <person name="Vaughn J.N."/>
            <person name="Grimwood J."/>
            <person name="Jenkins J."/>
            <person name="Barry K."/>
            <person name="Lindquist E."/>
            <person name="Hellsten U."/>
            <person name="Deshpande S."/>
            <person name="Wang X."/>
            <person name="Wu X."/>
            <person name="Mitros T."/>
            <person name="Triplett J."/>
            <person name="Yang X."/>
            <person name="Ye C.Y."/>
            <person name="Mauro-Herrera M."/>
            <person name="Wang L."/>
            <person name="Li P."/>
            <person name="Sharma M."/>
            <person name="Sharma R."/>
            <person name="Ronald P.C."/>
            <person name="Panaud O."/>
            <person name="Kellogg E.A."/>
            <person name="Brutnell T.P."/>
            <person name="Doust A.N."/>
            <person name="Tuskan G.A."/>
            <person name="Rokhsar D."/>
            <person name="Devos K.M."/>
        </authorList>
    </citation>
    <scope>NUCLEOTIDE SEQUENCE [LARGE SCALE GENOMIC DNA]</scope>
    <source>
        <strain evidence="2">cv. Yugu1</strain>
    </source>
</reference>